<dbReference type="EC" id="1.-.-.-" evidence="2"/>
<dbReference type="Proteomes" id="UP001284601">
    <property type="component" value="Unassembled WGS sequence"/>
</dbReference>
<comment type="similarity">
    <text evidence="1">Belongs to the short-chain dehydrogenases/reductases (SDR) family.</text>
</comment>
<keyword evidence="3" id="KW-1185">Reference proteome</keyword>
<organism evidence="2 3">
    <name type="scientific">Conexibacter stalactiti</name>
    <dbReference type="NCBI Taxonomy" id="1940611"/>
    <lineage>
        <taxon>Bacteria</taxon>
        <taxon>Bacillati</taxon>
        <taxon>Actinomycetota</taxon>
        <taxon>Thermoleophilia</taxon>
        <taxon>Solirubrobacterales</taxon>
        <taxon>Conexibacteraceae</taxon>
        <taxon>Conexibacter</taxon>
    </lineage>
</organism>
<dbReference type="PRINTS" id="PR00081">
    <property type="entry name" value="GDHRDH"/>
</dbReference>
<evidence type="ECO:0000313" key="3">
    <source>
        <dbReference type="Proteomes" id="UP001284601"/>
    </source>
</evidence>
<dbReference type="InterPro" id="IPR036291">
    <property type="entry name" value="NAD(P)-bd_dom_sf"/>
</dbReference>
<dbReference type="CDD" id="cd05233">
    <property type="entry name" value="SDR_c"/>
    <property type="match status" value="1"/>
</dbReference>
<evidence type="ECO:0000256" key="1">
    <source>
        <dbReference type="ARBA" id="ARBA00006484"/>
    </source>
</evidence>
<dbReference type="PANTHER" id="PTHR42879">
    <property type="entry name" value="3-OXOACYL-(ACYL-CARRIER-PROTEIN) REDUCTASE"/>
    <property type="match status" value="1"/>
</dbReference>
<dbReference type="Gene3D" id="3.40.50.720">
    <property type="entry name" value="NAD(P)-binding Rossmann-like Domain"/>
    <property type="match status" value="1"/>
</dbReference>
<accession>A0ABU4HRU3</accession>
<dbReference type="GO" id="GO:0016491">
    <property type="term" value="F:oxidoreductase activity"/>
    <property type="evidence" value="ECO:0007669"/>
    <property type="project" value="UniProtKB-KW"/>
</dbReference>
<protein>
    <submittedName>
        <fullName evidence="2">SDR family oxidoreductase</fullName>
        <ecNumber evidence="2">1.-.-.-</ecNumber>
    </submittedName>
</protein>
<dbReference type="EMBL" id="JAWSTH010000044">
    <property type="protein sequence ID" value="MDW5595993.1"/>
    <property type="molecule type" value="Genomic_DNA"/>
</dbReference>
<dbReference type="InterPro" id="IPR002347">
    <property type="entry name" value="SDR_fam"/>
</dbReference>
<dbReference type="PANTHER" id="PTHR42879:SF6">
    <property type="entry name" value="NADPH-DEPENDENT REDUCTASE BACG"/>
    <property type="match status" value="1"/>
</dbReference>
<name>A0ABU4HRU3_9ACTN</name>
<proteinExistence type="inferred from homology"/>
<dbReference type="RefSeq" id="WP_318598343.1">
    <property type="nucleotide sequence ID" value="NZ_JAWSTH010000044.1"/>
</dbReference>
<evidence type="ECO:0000313" key="2">
    <source>
        <dbReference type="EMBL" id="MDW5595993.1"/>
    </source>
</evidence>
<dbReference type="InterPro" id="IPR050259">
    <property type="entry name" value="SDR"/>
</dbReference>
<gene>
    <name evidence="2" type="ORF">R7226_16710</name>
</gene>
<dbReference type="PRINTS" id="PR00080">
    <property type="entry name" value="SDRFAMILY"/>
</dbReference>
<dbReference type="Pfam" id="PF13561">
    <property type="entry name" value="adh_short_C2"/>
    <property type="match status" value="1"/>
</dbReference>
<sequence length="283" mass="28318">MDLGLSGKRCVVTGASRGIGRAVARSLAAEGARLLLVGRDAQALTTAAAAIATAPGPAPAGARSAAAPGASARASVETFAADVTDPAAAEAIVAAAQKRLGGIDVLVNNAGTSANIPLGELSEDDWELQWQLNVRGPDRLMRAAAPLMARGGWGRIVNVASSSGKRPSGTNVAYSVTKSAQLALSRAYAEAWAARGVLVNAVAPGPTTSELWMAPGGLADQAAAARGRTREQVLAAAAARTPRGSLGEPQEIAAAIVFLCSERAANVVGASWSVDGGAVPSII</sequence>
<comment type="caution">
    <text evidence="2">The sequence shown here is derived from an EMBL/GenBank/DDBJ whole genome shotgun (WGS) entry which is preliminary data.</text>
</comment>
<reference evidence="3" key="1">
    <citation type="submission" date="2023-07" db="EMBL/GenBank/DDBJ databases">
        <title>Conexibacter stalactiti sp. nov., isolated from stalactites in a lava cave and emended description of the genus Conexibacter.</title>
        <authorList>
            <person name="Lee S.D."/>
        </authorList>
    </citation>
    <scope>NUCLEOTIDE SEQUENCE [LARGE SCALE GENOMIC DNA]</scope>
    <source>
        <strain evidence="3">KCTC 39840</strain>
    </source>
</reference>
<keyword evidence="2" id="KW-0560">Oxidoreductase</keyword>
<dbReference type="SUPFAM" id="SSF51735">
    <property type="entry name" value="NAD(P)-binding Rossmann-fold domains"/>
    <property type="match status" value="1"/>
</dbReference>